<evidence type="ECO:0000313" key="2">
    <source>
        <dbReference type="WBParaSite" id="JU765_v2.g10648.t1"/>
    </source>
</evidence>
<sequence length="691" mass="78734">MSSSSQLTVALRIRPMNDVEKQRKSNFQCVYPLDGQRVLLVDPEKFENNILRQNRQHERQFTFDAAFGPQSEQEEVHNATTAPLVDFVVAGYNATVFAYGPTGSGKTYTMVGSDKKPGLMMLLTKSLYDKINPHEFTVYLSYLEIYNEVIKDLLNPNAGVLDLLEDERGNVQVPGLSRVKAPNTNRILQILHEGNSRRTQEPTAANKTSSRSHALLQVTLYKNSVQHGKLFLIDLAGSERASQTKNKGQRLKEGAAINRSLLALGNVINALSTGNKGRYVNYRDSKLTRLLKDSLGGNSKTCMIAHVTPSSSNYDETYNTLVYANRAKNITTRITQNRPASADQPYEEAMKEVRKEAARKTQMSHAVSSVQLNRDSDKSSSTSVEKEPLRPILKWNTSVNPGGNRMNNNNNDNRKFSSLFNSLKGQYLANTEKQHKLRERLLQANHEACDVEMSRASKMAILAAWEKHNKEDEEKFSDIISRIKIDVTEQETRLSQLHEMRQKIEKAIRKGYDIALSLESRMKALAKDQHQREMIELLVKMADNDAEKMALHSDSALQILRLKKQENSLQKVHKYEQIADKLISGELDDAERDKLQQEYRIIKNQLNYHLIPLRQDSPIVSWNSQLLTNNGSKLRNALDLSTMLTRLYTINQRLINTGYVQRNLIHHKKYRRHGKDHSKAIMNVTAKIRPR</sequence>
<reference evidence="2" key="1">
    <citation type="submission" date="2022-11" db="UniProtKB">
        <authorList>
            <consortium name="WormBaseParasite"/>
        </authorList>
    </citation>
    <scope>IDENTIFICATION</scope>
</reference>
<dbReference type="Proteomes" id="UP000887576">
    <property type="component" value="Unplaced"/>
</dbReference>
<organism evidence="1 2">
    <name type="scientific">Panagrolaimus sp. JU765</name>
    <dbReference type="NCBI Taxonomy" id="591449"/>
    <lineage>
        <taxon>Eukaryota</taxon>
        <taxon>Metazoa</taxon>
        <taxon>Ecdysozoa</taxon>
        <taxon>Nematoda</taxon>
        <taxon>Chromadorea</taxon>
        <taxon>Rhabditida</taxon>
        <taxon>Tylenchina</taxon>
        <taxon>Panagrolaimomorpha</taxon>
        <taxon>Panagrolaimoidea</taxon>
        <taxon>Panagrolaimidae</taxon>
        <taxon>Panagrolaimus</taxon>
    </lineage>
</organism>
<accession>A0AC34PWE3</accession>
<evidence type="ECO:0000313" key="1">
    <source>
        <dbReference type="Proteomes" id="UP000887576"/>
    </source>
</evidence>
<name>A0AC34PWE3_9BILA</name>
<proteinExistence type="predicted"/>
<protein>
    <submittedName>
        <fullName evidence="2">Kinesin-like protein</fullName>
    </submittedName>
</protein>
<dbReference type="WBParaSite" id="JU765_v2.g10648.t1">
    <property type="protein sequence ID" value="JU765_v2.g10648.t1"/>
    <property type="gene ID" value="JU765_v2.g10648"/>
</dbReference>